<evidence type="ECO:0000313" key="3">
    <source>
        <dbReference type="Proteomes" id="UP000003074"/>
    </source>
</evidence>
<dbReference type="InterPro" id="IPR036162">
    <property type="entry name" value="Resolvase-like_N_sf"/>
</dbReference>
<reference evidence="2 3" key="1">
    <citation type="journal article" date="2011" name="J. Bacteriol.">
        <title>Genome Sequence of Lactobacillus salivarius GJ-24, a Probiotic Strain Isolated from Healthy Adult Intestine.</title>
        <authorList>
            <person name="Cho Y.J."/>
            <person name="Choi J.K."/>
            <person name="Kim J.H."/>
            <person name="Lim Y.S."/>
            <person name="Ham J.S."/>
            <person name="Kang D.K."/>
            <person name="Chun J."/>
            <person name="Paik H.D."/>
            <person name="Kim G.B."/>
        </authorList>
    </citation>
    <scope>NUCLEOTIDE SEQUENCE [LARGE SCALE GENOMIC DNA]</scope>
    <source>
        <strain evidence="2 3">GJ-24</strain>
    </source>
</reference>
<evidence type="ECO:0000256" key="1">
    <source>
        <dbReference type="SAM" id="MobiDB-lite"/>
    </source>
</evidence>
<sequence>MQDKIDTIFITYKDRFIRFGYDWFERLCKMHNTEIVVLNNIETSPTQEMIDDMISIVHVFSCRLYGLRKYKSKLKNDKSLKGGENDDKNSKSKALSKQDHEKSY</sequence>
<dbReference type="AlphaFoldDB" id="F7QWW9"/>
<gene>
    <name evidence="2" type="ORF">LSGJ_01819</name>
</gene>
<proteinExistence type="predicted"/>
<dbReference type="Proteomes" id="UP000003074">
    <property type="component" value="Unassembled WGS sequence"/>
</dbReference>
<dbReference type="Gene3D" id="1.10.287.2170">
    <property type="match status" value="1"/>
</dbReference>
<dbReference type="GO" id="GO:0003677">
    <property type="term" value="F:DNA binding"/>
    <property type="evidence" value="ECO:0007669"/>
    <property type="project" value="InterPro"/>
</dbReference>
<feature type="region of interest" description="Disordered" evidence="1">
    <location>
        <begin position="77"/>
        <end position="104"/>
    </location>
</feature>
<dbReference type="Gene3D" id="3.40.50.1390">
    <property type="entry name" value="Resolvase, N-terminal catalytic domain"/>
    <property type="match status" value="1"/>
</dbReference>
<accession>F7QWW9</accession>
<dbReference type="EMBL" id="AFOI01000009">
    <property type="protein sequence ID" value="EGM49757.1"/>
    <property type="molecule type" value="Genomic_DNA"/>
</dbReference>
<comment type="caution">
    <text evidence="2">The sequence shown here is derived from an EMBL/GenBank/DDBJ whole genome shotgun (WGS) entry which is preliminary data.</text>
</comment>
<dbReference type="GO" id="GO:0000150">
    <property type="term" value="F:DNA strand exchange activity"/>
    <property type="evidence" value="ECO:0007669"/>
    <property type="project" value="InterPro"/>
</dbReference>
<evidence type="ECO:0000313" key="2">
    <source>
        <dbReference type="EMBL" id="EGM49757.1"/>
    </source>
</evidence>
<dbReference type="SUPFAM" id="SSF53041">
    <property type="entry name" value="Resolvase-like"/>
    <property type="match status" value="1"/>
</dbReference>
<dbReference type="PATRIC" id="fig|1041521.3.peg.1834"/>
<name>F7QWW9_9LACO</name>
<protein>
    <submittedName>
        <fullName evidence="2">N terminal domain family resolvase</fullName>
    </submittedName>
</protein>
<organism evidence="2 3">
    <name type="scientific">Ligilactobacillus salivarius GJ-24</name>
    <dbReference type="NCBI Taxonomy" id="1041521"/>
    <lineage>
        <taxon>Bacteria</taxon>
        <taxon>Bacillati</taxon>
        <taxon>Bacillota</taxon>
        <taxon>Bacilli</taxon>
        <taxon>Lactobacillales</taxon>
        <taxon>Lactobacillaceae</taxon>
        <taxon>Ligilactobacillus</taxon>
    </lineage>
</organism>